<gene>
    <name evidence="1" type="ORF">D7Z54_29440</name>
</gene>
<dbReference type="Proteomes" id="UP000275076">
    <property type="component" value="Unassembled WGS sequence"/>
</dbReference>
<dbReference type="AlphaFoldDB" id="A0A428MUF3"/>
<protein>
    <submittedName>
        <fullName evidence="1">Uncharacterized protein</fullName>
    </submittedName>
</protein>
<dbReference type="EMBL" id="RBVX01000052">
    <property type="protein sequence ID" value="RSL29758.1"/>
    <property type="molecule type" value="Genomic_DNA"/>
</dbReference>
<proteinExistence type="predicted"/>
<reference evidence="1 2" key="1">
    <citation type="submission" date="2018-10" db="EMBL/GenBank/DDBJ databases">
        <title>Draft genome sequence of Bacillus salarius IM0101, isolated from a hypersaline soil in Inner Mongolia, China.</title>
        <authorList>
            <person name="Yamprayoonswat W."/>
            <person name="Boonvisut S."/>
            <person name="Jumpathong W."/>
            <person name="Sittihan S."/>
            <person name="Ruangsuj P."/>
            <person name="Wanthongcharoen S."/>
            <person name="Thongpramul N."/>
            <person name="Pimmason S."/>
            <person name="Yu B."/>
            <person name="Yasawong M."/>
        </authorList>
    </citation>
    <scope>NUCLEOTIDE SEQUENCE [LARGE SCALE GENOMIC DNA]</scope>
    <source>
        <strain evidence="1 2">IM0101</strain>
    </source>
</reference>
<name>A0A428MUF3_9BACI</name>
<organism evidence="1 2">
    <name type="scientific">Salibacterium salarium</name>
    <dbReference type="NCBI Taxonomy" id="284579"/>
    <lineage>
        <taxon>Bacteria</taxon>
        <taxon>Bacillati</taxon>
        <taxon>Bacillota</taxon>
        <taxon>Bacilli</taxon>
        <taxon>Bacillales</taxon>
        <taxon>Bacillaceae</taxon>
    </lineage>
</organism>
<evidence type="ECO:0000313" key="2">
    <source>
        <dbReference type="Proteomes" id="UP000275076"/>
    </source>
</evidence>
<comment type="caution">
    <text evidence="1">The sequence shown here is derived from an EMBL/GenBank/DDBJ whole genome shotgun (WGS) entry which is preliminary data.</text>
</comment>
<accession>A0A428MUF3</accession>
<dbReference type="OrthoDB" id="2965873at2"/>
<sequence length="196" mass="20066">MNYGSDMVNALFEKDALGSLPETYQVKENLLGGSSVVDGNGHAIVETMPHAAGGETVTLADGDTAHATENVYGGTTMDFTGTQNDIVGRPSIGGEENYYQNGEHVATSEPNLWGDGVNFTAPADGTVFQSSTDTFGNQQVDMDSSLVNGEAGAPAADLENTFSGVDAASSDISAVDLGSATDVMDAADGADLLGFL</sequence>
<keyword evidence="2" id="KW-1185">Reference proteome</keyword>
<dbReference type="RefSeq" id="WP_125561877.1">
    <property type="nucleotide sequence ID" value="NZ_RBVX01000052.1"/>
</dbReference>
<evidence type="ECO:0000313" key="1">
    <source>
        <dbReference type="EMBL" id="RSL29758.1"/>
    </source>
</evidence>